<dbReference type="SUPFAM" id="SSF82866">
    <property type="entry name" value="Multidrug efflux transporter AcrB transmembrane domain"/>
    <property type="match status" value="2"/>
</dbReference>
<dbReference type="PANTHER" id="PTHR45727">
    <property type="entry name" value="NPC INTRACELLULAR CHOLESTEROL TRANSPORTER 1"/>
    <property type="match status" value="1"/>
</dbReference>
<evidence type="ECO:0000313" key="19">
    <source>
        <dbReference type="EMBL" id="KAF0310553.1"/>
    </source>
</evidence>
<keyword evidence="9" id="KW-0443">Lipid metabolism</keyword>
<evidence type="ECO:0000256" key="17">
    <source>
        <dbReference type="SAM" id="Phobius"/>
    </source>
</evidence>
<dbReference type="GO" id="GO:0015485">
    <property type="term" value="F:cholesterol binding"/>
    <property type="evidence" value="ECO:0007669"/>
    <property type="project" value="TreeGrafter"/>
</dbReference>
<feature type="transmembrane region" description="Helical" evidence="17">
    <location>
        <begin position="639"/>
        <end position="663"/>
    </location>
</feature>
<accession>A0A6A4WXF3</accession>
<evidence type="ECO:0000256" key="4">
    <source>
        <dbReference type="ARBA" id="ARBA00022548"/>
    </source>
</evidence>
<keyword evidence="11" id="KW-1015">Disulfide bond</keyword>
<dbReference type="GO" id="GO:0008203">
    <property type="term" value="P:cholesterol metabolic process"/>
    <property type="evidence" value="ECO:0007669"/>
    <property type="project" value="UniProtKB-KW"/>
</dbReference>
<dbReference type="GO" id="GO:0030299">
    <property type="term" value="P:intestinal cholesterol absorption"/>
    <property type="evidence" value="ECO:0007669"/>
    <property type="project" value="TreeGrafter"/>
</dbReference>
<feature type="compositionally biased region" description="Polar residues" evidence="16">
    <location>
        <begin position="1275"/>
        <end position="1292"/>
    </location>
</feature>
<dbReference type="GO" id="GO:0005886">
    <property type="term" value="C:plasma membrane"/>
    <property type="evidence" value="ECO:0007669"/>
    <property type="project" value="TreeGrafter"/>
</dbReference>
<evidence type="ECO:0000256" key="14">
    <source>
        <dbReference type="ARBA" id="ARBA00023221"/>
    </source>
</evidence>
<evidence type="ECO:0000256" key="8">
    <source>
        <dbReference type="ARBA" id="ARBA00023055"/>
    </source>
</evidence>
<dbReference type="Proteomes" id="UP000440578">
    <property type="component" value="Unassembled WGS sequence"/>
</dbReference>
<dbReference type="InterPro" id="IPR032190">
    <property type="entry name" value="NPC1_N"/>
</dbReference>
<dbReference type="GO" id="GO:0015918">
    <property type="term" value="P:sterol transport"/>
    <property type="evidence" value="ECO:0007669"/>
    <property type="project" value="TreeGrafter"/>
</dbReference>
<evidence type="ECO:0000256" key="2">
    <source>
        <dbReference type="ARBA" id="ARBA00005585"/>
    </source>
</evidence>
<keyword evidence="13" id="KW-0325">Glycoprotein</keyword>
<evidence type="ECO:0000256" key="9">
    <source>
        <dbReference type="ARBA" id="ARBA00023098"/>
    </source>
</evidence>
<dbReference type="Pfam" id="PF16414">
    <property type="entry name" value="NPC1_N"/>
    <property type="match status" value="1"/>
</dbReference>
<comment type="similarity">
    <text evidence="2">Belongs to the patched family.</text>
</comment>
<keyword evidence="3" id="KW-0813">Transport</keyword>
<dbReference type="PROSITE" id="PS50156">
    <property type="entry name" value="SSD"/>
    <property type="match status" value="1"/>
</dbReference>
<feature type="transmembrane region" description="Helical" evidence="17">
    <location>
        <begin position="1130"/>
        <end position="1151"/>
    </location>
</feature>
<dbReference type="InterPro" id="IPR000731">
    <property type="entry name" value="SSD"/>
</dbReference>
<evidence type="ECO:0000256" key="12">
    <source>
        <dbReference type="ARBA" id="ARBA00023166"/>
    </source>
</evidence>
<dbReference type="InterPro" id="IPR053956">
    <property type="entry name" value="NPC1_MLD"/>
</dbReference>
<dbReference type="GO" id="GO:0012505">
    <property type="term" value="C:endomembrane system"/>
    <property type="evidence" value="ECO:0007669"/>
    <property type="project" value="UniProtKB-SubCell"/>
</dbReference>
<feature type="transmembrane region" description="Helical" evidence="17">
    <location>
        <begin position="607"/>
        <end position="627"/>
    </location>
</feature>
<evidence type="ECO:0000256" key="5">
    <source>
        <dbReference type="ARBA" id="ARBA00022692"/>
    </source>
</evidence>
<evidence type="ECO:0000256" key="1">
    <source>
        <dbReference type="ARBA" id="ARBA00004127"/>
    </source>
</evidence>
<dbReference type="NCBIfam" id="TIGR00917">
    <property type="entry name" value="2A060601"/>
    <property type="match status" value="1"/>
</dbReference>
<organism evidence="19 20">
    <name type="scientific">Amphibalanus amphitrite</name>
    <name type="common">Striped barnacle</name>
    <name type="synonym">Balanus amphitrite</name>
    <dbReference type="NCBI Taxonomy" id="1232801"/>
    <lineage>
        <taxon>Eukaryota</taxon>
        <taxon>Metazoa</taxon>
        <taxon>Ecdysozoa</taxon>
        <taxon>Arthropoda</taxon>
        <taxon>Crustacea</taxon>
        <taxon>Multicrustacea</taxon>
        <taxon>Cirripedia</taxon>
        <taxon>Thoracica</taxon>
        <taxon>Thoracicalcarea</taxon>
        <taxon>Balanomorpha</taxon>
        <taxon>Balanoidea</taxon>
        <taxon>Balanidae</taxon>
        <taxon>Amphibalaninae</taxon>
        <taxon>Amphibalanus</taxon>
    </lineage>
</organism>
<keyword evidence="6" id="KW-0732">Signal</keyword>
<comment type="caution">
    <text evidence="19">The sequence shown here is derived from an EMBL/GenBank/DDBJ whole genome shotgun (WGS) entry which is preliminary data.</text>
</comment>
<dbReference type="GO" id="GO:0005319">
    <property type="term" value="F:lipid transporter activity"/>
    <property type="evidence" value="ECO:0007669"/>
    <property type="project" value="InterPro"/>
</dbReference>
<dbReference type="Pfam" id="PF22314">
    <property type="entry name" value="NPC1_MLD"/>
    <property type="match status" value="1"/>
</dbReference>
<comment type="subcellular location">
    <subcellularLocation>
        <location evidence="1">Endomembrane system</location>
        <topology evidence="1">Multi-pass membrane protein</topology>
    </subcellularLocation>
</comment>
<dbReference type="Pfam" id="PF12349">
    <property type="entry name" value="Sterol-sensing"/>
    <property type="match status" value="1"/>
</dbReference>
<dbReference type="EMBL" id="VIIS01000302">
    <property type="protein sequence ID" value="KAF0310553.1"/>
    <property type="molecule type" value="Genomic_DNA"/>
</dbReference>
<reference evidence="19 20" key="1">
    <citation type="submission" date="2019-07" db="EMBL/GenBank/DDBJ databases">
        <title>Draft genome assembly of a fouling barnacle, Amphibalanus amphitrite (Darwin, 1854): The first reference genome for Thecostraca.</title>
        <authorList>
            <person name="Kim W."/>
        </authorList>
    </citation>
    <scope>NUCLEOTIDE SEQUENCE [LARGE SCALE GENOMIC DNA]</scope>
    <source>
        <strain evidence="19">SNU_AA5</strain>
        <tissue evidence="19">Soma without cirri and trophi</tissue>
    </source>
</reference>
<evidence type="ECO:0000256" key="10">
    <source>
        <dbReference type="ARBA" id="ARBA00023136"/>
    </source>
</evidence>
<feature type="transmembrane region" description="Helical" evidence="17">
    <location>
        <begin position="743"/>
        <end position="770"/>
    </location>
</feature>
<keyword evidence="10 17" id="KW-0472">Membrane</keyword>
<feature type="transmembrane region" description="Helical" evidence="17">
    <location>
        <begin position="1104"/>
        <end position="1123"/>
    </location>
</feature>
<dbReference type="GO" id="GO:0042632">
    <property type="term" value="P:cholesterol homeostasis"/>
    <property type="evidence" value="ECO:0007669"/>
    <property type="project" value="TreeGrafter"/>
</dbReference>
<sequence>MKGGGQKSQRGPLRKLCTPIQNYLPPPLELELCCDPVGLNVHLLSTTDPDEELELCCDPVNIAEMEASLVLASSQLVRCPTCYYNFRRSICEMSCSPNQSDFIDVTETAVDTTNNETYLVRVSYYIHENYTHGVYDTCSGVQNAQTNSPAFGTMCGEWGWYLCTPERLYDFMGHNTYAPFMIDYVYGKDGMDVAPFKFLNPPIISCNSSITNPFGKSIDACSCTDCVQSCPVLPPLPAPSGPWMVGAVYGTVVVMVAVFAVMTLLLIVCVSLWERRKTASHFENSAPKLADGYEVDIGEPSRMERWGAITDRTLVNLFTHVGTFFARHPVPTLIVGLLVSVGLSVPAIYLEIITDPTELWAAPTSRSRLEKDYYDQQFGPFYRTEMLIIRAKGLDPIDHNTSLGIQHFGPAFDRELLRDVMKLQNHISDEITGQYKNETVRLEDICFRPMLPDITRCATQSVGEYFQDDPDNLNYTTTDSAGFEVNYLDHVRYCLLSPTEQFDSAYNYLPCMSTWGGPSFPYTAVGGFLEPGQMLDADVHYQNATALLVTFLVHNTQDPEQLGRAMAWEKAFLDYMVNYEHPNMDIAYYTERSIEDEIARESETDTVTVLISYIIMFIYISIALGQYNSCSSLLVDSKVTLALGGVIIVIFSVLASLGVYALIGVAGTLIVIEVIPFLVLAVGVDNIFILVQAYQRDSRQPGESIEEFVGRVVGRVAPSMLLSASSESICFFLGALIDMPAVRVFALFAGLSLLFDFLLQISCFVALLTLDAKRQDANRFDIVCCVRASKKPETPQEPILYRVFNGFYAPALMNTGARGVVLLVFLGWLCSSFAVVPYIDVGLDQELSMPLDSYMLKVFKYQQDYLSVGPPVYFVIRDGVNYSETTVQNRICSTVNCDSNSIGTQITLAAQQPCQVSQRQLPGQTYVATAGSNWIDDYFDWCIYGYNEGVSNYAGCCWENMTGGAFCPSYTIDYSTCQPCAMTFNDDYSRPDQEAFSKYIDFFLNDNPGMNCPKGGHAAYHDAVVTTRLEDGSTHIGASYFMAYHTILKVSQDFYGALEWARKITDKMTEALNAVTGGTDPQQVFPYSVFYVYYEQYLTMWPDVMRSLGISVATIFVVTFLLMGLDLHSALIVLVMIVMIITNLGGIMYWWDISLNAVSLVNLIMAVGISVEFCSHITRAFAVSLKPNRTERAKEALTSMGSSIFYFRMYLGVVLVGATHGLILLPVVLSYVGPSVNRSSLKAAREAEGLAKKARDAEAAADMKARAAAGLAKESPQSRGPHNIQPTEHTDL</sequence>
<comment type="catalytic activity">
    <reaction evidence="15">
        <text>cholesterol(in) = cholesterol(out)</text>
        <dbReference type="Rhea" id="RHEA:39747"/>
        <dbReference type="ChEBI" id="CHEBI:16113"/>
    </reaction>
</comment>
<proteinExistence type="inferred from homology"/>
<evidence type="ECO:0000256" key="7">
    <source>
        <dbReference type="ARBA" id="ARBA00022989"/>
    </source>
</evidence>
<dbReference type="PANTHER" id="PTHR45727:SF2">
    <property type="entry name" value="NPC INTRACELLULAR CHOLESTEROL TRANSPORTER 1"/>
    <property type="match status" value="1"/>
</dbReference>
<name>A0A6A4WXF3_AMPAM</name>
<dbReference type="InterPro" id="IPR004765">
    <property type="entry name" value="NPC1-like"/>
</dbReference>
<evidence type="ECO:0000256" key="16">
    <source>
        <dbReference type="SAM" id="MobiDB-lite"/>
    </source>
</evidence>
<evidence type="ECO:0000259" key="18">
    <source>
        <dbReference type="PROSITE" id="PS50156"/>
    </source>
</evidence>
<evidence type="ECO:0000256" key="13">
    <source>
        <dbReference type="ARBA" id="ARBA00023180"/>
    </source>
</evidence>
<evidence type="ECO:0000256" key="3">
    <source>
        <dbReference type="ARBA" id="ARBA00022448"/>
    </source>
</evidence>
<feature type="transmembrane region" description="Helical" evidence="17">
    <location>
        <begin position="820"/>
        <end position="839"/>
    </location>
</feature>
<keyword evidence="5 17" id="KW-0812">Transmembrane</keyword>
<dbReference type="InterPro" id="IPR053958">
    <property type="entry name" value="HMGCR/SNAP/NPC1-like_SSD"/>
</dbReference>
<keyword evidence="14" id="KW-0753">Steroid metabolism</keyword>
<keyword evidence="20" id="KW-1185">Reference proteome</keyword>
<evidence type="ECO:0000256" key="6">
    <source>
        <dbReference type="ARBA" id="ARBA00022729"/>
    </source>
</evidence>
<keyword evidence="4" id="KW-0153">Cholesterol metabolism</keyword>
<keyword evidence="12" id="KW-1207">Sterol metabolism</keyword>
<keyword evidence="7 17" id="KW-1133">Transmembrane helix</keyword>
<evidence type="ECO:0000256" key="15">
    <source>
        <dbReference type="ARBA" id="ARBA00034049"/>
    </source>
</evidence>
<feature type="transmembrane region" description="Helical" evidence="17">
    <location>
        <begin position="243"/>
        <end position="273"/>
    </location>
</feature>
<protein>
    <submittedName>
        <fullName evidence="19">NPC intracellular cholesterol transporter 1</fullName>
    </submittedName>
</protein>
<dbReference type="OrthoDB" id="6510177at2759"/>
<dbReference type="Gene3D" id="1.20.1640.10">
    <property type="entry name" value="Multidrug efflux transporter AcrB transmembrane domain"/>
    <property type="match status" value="2"/>
</dbReference>
<gene>
    <name evidence="19" type="primary">NPC1_2</name>
    <name evidence="19" type="ORF">FJT64_018473</name>
</gene>
<feature type="transmembrane region" description="Helical" evidence="17">
    <location>
        <begin position="1205"/>
        <end position="1232"/>
    </location>
</feature>
<feature type="transmembrane region" description="Helical" evidence="17">
    <location>
        <begin position="669"/>
        <end position="691"/>
    </location>
</feature>
<evidence type="ECO:0000313" key="20">
    <source>
        <dbReference type="Proteomes" id="UP000440578"/>
    </source>
</evidence>
<feature type="transmembrane region" description="Helical" evidence="17">
    <location>
        <begin position="1163"/>
        <end position="1185"/>
    </location>
</feature>
<feature type="region of interest" description="Disordered" evidence="16">
    <location>
        <begin position="1261"/>
        <end position="1292"/>
    </location>
</feature>
<dbReference type="FunFam" id="1.20.1640.10:FF:000008">
    <property type="entry name" value="NPC intracellular cholesterol transporter 1"/>
    <property type="match status" value="1"/>
</dbReference>
<feature type="domain" description="SSD" evidence="18">
    <location>
        <begin position="605"/>
        <end position="770"/>
    </location>
</feature>
<keyword evidence="8" id="KW-0445">Lipid transport</keyword>
<evidence type="ECO:0000256" key="11">
    <source>
        <dbReference type="ARBA" id="ARBA00023157"/>
    </source>
</evidence>